<dbReference type="EMBL" id="JASWER010000001">
    <property type="protein sequence ID" value="MDL5376169.1"/>
    <property type="molecule type" value="Genomic_DNA"/>
</dbReference>
<evidence type="ECO:0000313" key="3">
    <source>
        <dbReference type="Proteomes" id="UP001230807"/>
    </source>
</evidence>
<gene>
    <name evidence="2" type="ORF">QR695_03995</name>
</gene>
<sequence>MLKQYKFSSIYVTAPFYSDPSFLKYKGESHDVLVVWFVPIFPSEERFIEEHGAEAFDELLYETDDELLDLKRKPLV</sequence>
<evidence type="ECO:0000259" key="1">
    <source>
        <dbReference type="Pfam" id="PF05076"/>
    </source>
</evidence>
<name>A0ABT7ML71_9BACL</name>
<dbReference type="InterPro" id="IPR020941">
    <property type="entry name" value="SUFU-like_domain"/>
</dbReference>
<reference evidence="2 3" key="1">
    <citation type="submission" date="2023-06" db="EMBL/GenBank/DDBJ databases">
        <title>Influencing factors and mechanism of Cr(VI) reduction by facultative anaerobic Exiguobacterium sp. PY14.</title>
        <authorList>
            <person name="Zou L."/>
        </authorList>
    </citation>
    <scope>NUCLEOTIDE SEQUENCE [LARGE SCALE GENOMIC DNA]</scope>
    <source>
        <strain evidence="2 3">PY14</strain>
    </source>
</reference>
<dbReference type="RefSeq" id="WP_214719597.1">
    <property type="nucleotide sequence ID" value="NZ_CP183077.1"/>
</dbReference>
<dbReference type="Proteomes" id="UP001230807">
    <property type="component" value="Unassembled WGS sequence"/>
</dbReference>
<proteinExistence type="predicted"/>
<organism evidence="2 3">
    <name type="scientific">Exiguobacterium mexicanum</name>
    <dbReference type="NCBI Taxonomy" id="340146"/>
    <lineage>
        <taxon>Bacteria</taxon>
        <taxon>Bacillati</taxon>
        <taxon>Bacillota</taxon>
        <taxon>Bacilli</taxon>
        <taxon>Bacillales</taxon>
        <taxon>Bacillales Family XII. Incertae Sedis</taxon>
        <taxon>Exiguobacterium</taxon>
    </lineage>
</organism>
<protein>
    <submittedName>
        <fullName evidence="2">Suppressor of fused domain protein</fullName>
    </submittedName>
</protein>
<dbReference type="Pfam" id="PF05076">
    <property type="entry name" value="SUFU"/>
    <property type="match status" value="1"/>
</dbReference>
<comment type="caution">
    <text evidence="2">The sequence shown here is derived from an EMBL/GenBank/DDBJ whole genome shotgun (WGS) entry which is preliminary data.</text>
</comment>
<accession>A0ABT7ML71</accession>
<feature type="domain" description="Suppressor of fused-like" evidence="1">
    <location>
        <begin position="5"/>
        <end position="73"/>
    </location>
</feature>
<keyword evidence="3" id="KW-1185">Reference proteome</keyword>
<evidence type="ECO:0000313" key="2">
    <source>
        <dbReference type="EMBL" id="MDL5376169.1"/>
    </source>
</evidence>